<feature type="domain" description="DUF1707" evidence="2">
    <location>
        <begin position="1"/>
        <end position="53"/>
    </location>
</feature>
<dbReference type="PANTHER" id="PTHR40763">
    <property type="entry name" value="MEMBRANE PROTEIN-RELATED"/>
    <property type="match status" value="1"/>
</dbReference>
<evidence type="ECO:0008006" key="6">
    <source>
        <dbReference type="Google" id="ProtNLM"/>
    </source>
</evidence>
<dbReference type="OrthoDB" id="4374883at2"/>
<feature type="transmembrane region" description="Helical" evidence="1">
    <location>
        <begin position="71"/>
        <end position="95"/>
    </location>
</feature>
<organism evidence="4 5">
    <name type="scientific">Actinacidiphila rubida</name>
    <dbReference type="NCBI Taxonomy" id="310780"/>
    <lineage>
        <taxon>Bacteria</taxon>
        <taxon>Bacillati</taxon>
        <taxon>Actinomycetota</taxon>
        <taxon>Actinomycetes</taxon>
        <taxon>Kitasatosporales</taxon>
        <taxon>Streptomycetaceae</taxon>
        <taxon>Actinacidiphila</taxon>
    </lineage>
</organism>
<dbReference type="Pfam" id="PF08044">
    <property type="entry name" value="DUF1707"/>
    <property type="match status" value="1"/>
</dbReference>
<keyword evidence="5" id="KW-1185">Reference proteome</keyword>
<keyword evidence="1" id="KW-0812">Transmembrane</keyword>
<reference evidence="4 5" key="1">
    <citation type="submission" date="2016-10" db="EMBL/GenBank/DDBJ databases">
        <authorList>
            <person name="de Groot N.N."/>
        </authorList>
    </citation>
    <scope>NUCLEOTIDE SEQUENCE [LARGE SCALE GENOMIC DNA]</scope>
    <source>
        <strain evidence="4 5">CGMCC 4.2026</strain>
    </source>
</reference>
<evidence type="ECO:0000259" key="2">
    <source>
        <dbReference type="Pfam" id="PF08044"/>
    </source>
</evidence>
<evidence type="ECO:0000259" key="3">
    <source>
        <dbReference type="Pfam" id="PF13828"/>
    </source>
</evidence>
<dbReference type="RefSeq" id="WP_069462604.1">
    <property type="nucleotide sequence ID" value="NZ_FODD01000018.1"/>
</dbReference>
<proteinExistence type="predicted"/>
<dbReference type="EMBL" id="FODD01000018">
    <property type="protein sequence ID" value="SEO13101.1"/>
    <property type="molecule type" value="Genomic_DNA"/>
</dbReference>
<protein>
    <recommendedName>
        <fullName evidence="6">DUF4190 domain-containing protein</fullName>
    </recommendedName>
</protein>
<evidence type="ECO:0000313" key="5">
    <source>
        <dbReference type="Proteomes" id="UP000181951"/>
    </source>
</evidence>
<gene>
    <name evidence="4" type="ORF">SAMN05216267_101828</name>
</gene>
<name>A0A1H8M705_9ACTN</name>
<dbReference type="Pfam" id="PF13828">
    <property type="entry name" value="DUF4190"/>
    <property type="match status" value="1"/>
</dbReference>
<dbReference type="STRING" id="310780.SAMN05216267_101828"/>
<feature type="transmembrane region" description="Helical" evidence="1">
    <location>
        <begin position="115"/>
        <end position="143"/>
    </location>
</feature>
<dbReference type="PANTHER" id="PTHR40763:SF4">
    <property type="entry name" value="DUF1707 DOMAIN-CONTAINING PROTEIN"/>
    <property type="match status" value="1"/>
</dbReference>
<keyword evidence="1" id="KW-1133">Transmembrane helix</keyword>
<dbReference type="AlphaFoldDB" id="A0A1H8M705"/>
<evidence type="ECO:0000313" key="4">
    <source>
        <dbReference type="EMBL" id="SEO13101.1"/>
    </source>
</evidence>
<dbReference type="Proteomes" id="UP000181951">
    <property type="component" value="Unassembled WGS sequence"/>
</dbReference>
<sequence length="146" mass="15279">MLAGDADRDRAANVLKDAFVEGRLTQSEYEDRIGRVFQARTYRELDVLTADVPRPVPSVTAPLRPPRTNSYAVASLSCGIAGTLLGLPAIPAVILGHLARRQIRRTGEQGDGMAVAGLVLGYIVSAALAVSLAVIVLAIVMVASGG</sequence>
<feature type="domain" description="DUF4190" evidence="3">
    <location>
        <begin position="71"/>
        <end position="130"/>
    </location>
</feature>
<accession>A0A1H8M705</accession>
<evidence type="ECO:0000256" key="1">
    <source>
        <dbReference type="SAM" id="Phobius"/>
    </source>
</evidence>
<dbReference type="InterPro" id="IPR012551">
    <property type="entry name" value="DUF1707_SHOCT-like"/>
</dbReference>
<dbReference type="InterPro" id="IPR025241">
    <property type="entry name" value="DUF4190"/>
</dbReference>
<keyword evidence="1" id="KW-0472">Membrane</keyword>